<evidence type="ECO:0000259" key="10">
    <source>
        <dbReference type="PROSITE" id="PS50035"/>
    </source>
</evidence>
<reference evidence="11 12" key="1">
    <citation type="submission" date="2023-07" db="EMBL/GenBank/DDBJ databases">
        <title>Sorghum-associated microbial communities from plants grown in Nebraska, USA.</title>
        <authorList>
            <person name="Schachtman D."/>
        </authorList>
    </citation>
    <scope>NUCLEOTIDE SEQUENCE [LARGE SCALE GENOMIC DNA]</scope>
    <source>
        <strain evidence="11 12">DS2154</strain>
    </source>
</reference>
<evidence type="ECO:0000256" key="4">
    <source>
        <dbReference type="ARBA" id="ARBA00018392"/>
    </source>
</evidence>
<keyword evidence="12" id="KW-1185">Reference proteome</keyword>
<dbReference type="CDD" id="cd09140">
    <property type="entry name" value="PLDc_vPLD1_2_like_bac_1"/>
    <property type="match status" value="1"/>
</dbReference>
<evidence type="ECO:0000256" key="9">
    <source>
        <dbReference type="ARBA" id="ARBA00029594"/>
    </source>
</evidence>
<dbReference type="Proteomes" id="UP001262754">
    <property type="component" value="Unassembled WGS sequence"/>
</dbReference>
<evidence type="ECO:0000313" key="11">
    <source>
        <dbReference type="EMBL" id="MDR6530326.1"/>
    </source>
</evidence>
<dbReference type="Pfam" id="PF13091">
    <property type="entry name" value="PLDc_2"/>
    <property type="match status" value="1"/>
</dbReference>
<dbReference type="InterPro" id="IPR001736">
    <property type="entry name" value="PLipase_D/transphosphatidylase"/>
</dbReference>
<protein>
    <recommendedName>
        <fullName evidence="4">Phospholipase D</fullName>
    </recommendedName>
    <alternativeName>
        <fullName evidence="9">Choline phosphatase</fullName>
    </alternativeName>
</protein>
<proteinExistence type="predicted"/>
<comment type="subcellular location">
    <subcellularLocation>
        <location evidence="3">Secreted</location>
    </subcellularLocation>
</comment>
<keyword evidence="6" id="KW-0677">Repeat</keyword>
<evidence type="ECO:0000256" key="3">
    <source>
        <dbReference type="ARBA" id="ARBA00004613"/>
    </source>
</evidence>
<dbReference type="PANTHER" id="PTHR18896">
    <property type="entry name" value="PHOSPHOLIPASE D"/>
    <property type="match status" value="1"/>
</dbReference>
<feature type="domain" description="PLD phosphodiesterase" evidence="10">
    <location>
        <begin position="140"/>
        <end position="167"/>
    </location>
</feature>
<evidence type="ECO:0000256" key="2">
    <source>
        <dbReference type="ARBA" id="ARBA00003145"/>
    </source>
</evidence>
<keyword evidence="7" id="KW-0378">Hydrolase</keyword>
<dbReference type="Gene3D" id="3.30.870.10">
    <property type="entry name" value="Endonuclease Chain A"/>
    <property type="match status" value="2"/>
</dbReference>
<keyword evidence="8" id="KW-0443">Lipid metabolism</keyword>
<dbReference type="RefSeq" id="WP_310029848.1">
    <property type="nucleotide sequence ID" value="NZ_JAVDRL010000003.1"/>
</dbReference>
<comment type="caution">
    <text evidence="11">The sequence shown here is derived from an EMBL/GenBank/DDBJ whole genome shotgun (WGS) entry which is preliminary data.</text>
</comment>
<feature type="domain" description="PLD phosphodiesterase" evidence="10">
    <location>
        <begin position="355"/>
        <end position="382"/>
    </location>
</feature>
<name>A0ABU1MX75_9CAUL</name>
<dbReference type="PROSITE" id="PS50035">
    <property type="entry name" value="PLD"/>
    <property type="match status" value="2"/>
</dbReference>
<evidence type="ECO:0000256" key="7">
    <source>
        <dbReference type="ARBA" id="ARBA00022801"/>
    </source>
</evidence>
<sequence length="511" mass="57028">MADDASSLTSASLLRPGATCWRVEQADRLALFIDNDEAFDALKSILLTAKKSIWILAWVFDPLTRLDPDRVRKSRDPRHVDRIGLLLRRQAALNPALDVRILVWDMPFPIAASQLFGPHRGQVFFTGSRVKYHLDNTLPASASHHQKVVVVDGSVALVSGGDIGVDRWDTTQHLDNDPRRRLPTGRHYPARHEVAAMVDGKAAEALGDLFIARWVRSTGESLERSEKPEEAPWPDYLTPDLRNVPVAVCRTQPAWKDDAEINESMLMHLASIKAAKRLVYLENQYLTSPIIVEALADRLAEPDGPEVVTVGPAHSPSYFDQMTMDSARTSAINRLREIDVHGRFSAFSARTPKGATIIVHSKVAIMDDRVLRLGSANLNNRSIGLDTECDIAFEGTDETSRAAVRAFLGRLIGHFLDHETGYVLETYDRLGGLAATINALDRKDGQPRRLAPVPVKPLTGVQQFIADWSLGDAISPTDAWRPWGRRKRLKRELHRLMDDHQSPILPDHLQD</sequence>
<comment type="function">
    <text evidence="2">Could be a virulence factor.</text>
</comment>
<dbReference type="InterPro" id="IPR015679">
    <property type="entry name" value="PLipase_D_fam"/>
</dbReference>
<evidence type="ECO:0000313" key="12">
    <source>
        <dbReference type="Proteomes" id="UP001262754"/>
    </source>
</evidence>
<comment type="catalytic activity">
    <reaction evidence="1">
        <text>a 1,2-diacyl-sn-glycero-3-phosphocholine + H2O = a 1,2-diacyl-sn-glycero-3-phosphate + choline + H(+)</text>
        <dbReference type="Rhea" id="RHEA:14445"/>
        <dbReference type="ChEBI" id="CHEBI:15354"/>
        <dbReference type="ChEBI" id="CHEBI:15377"/>
        <dbReference type="ChEBI" id="CHEBI:15378"/>
        <dbReference type="ChEBI" id="CHEBI:57643"/>
        <dbReference type="ChEBI" id="CHEBI:58608"/>
        <dbReference type="EC" id="3.1.4.4"/>
    </reaction>
</comment>
<evidence type="ECO:0000256" key="8">
    <source>
        <dbReference type="ARBA" id="ARBA00023098"/>
    </source>
</evidence>
<dbReference type="PANTHER" id="PTHR18896:SF76">
    <property type="entry name" value="PHOSPHOLIPASE"/>
    <property type="match status" value="1"/>
</dbReference>
<evidence type="ECO:0000256" key="5">
    <source>
        <dbReference type="ARBA" id="ARBA00022525"/>
    </source>
</evidence>
<dbReference type="SUPFAM" id="SSF56024">
    <property type="entry name" value="Phospholipase D/nuclease"/>
    <property type="match status" value="2"/>
</dbReference>
<organism evidence="11 12">
    <name type="scientific">Caulobacter rhizosphaerae</name>
    <dbReference type="NCBI Taxonomy" id="2010972"/>
    <lineage>
        <taxon>Bacteria</taxon>
        <taxon>Pseudomonadati</taxon>
        <taxon>Pseudomonadota</taxon>
        <taxon>Alphaproteobacteria</taxon>
        <taxon>Caulobacterales</taxon>
        <taxon>Caulobacteraceae</taxon>
        <taxon>Caulobacter</taxon>
    </lineage>
</organism>
<dbReference type="EMBL" id="JAVDRL010000003">
    <property type="protein sequence ID" value="MDR6530326.1"/>
    <property type="molecule type" value="Genomic_DNA"/>
</dbReference>
<keyword evidence="5" id="KW-0964">Secreted</keyword>
<evidence type="ECO:0000256" key="1">
    <source>
        <dbReference type="ARBA" id="ARBA00000798"/>
    </source>
</evidence>
<gene>
    <name evidence="11" type="ORF">J2800_001062</name>
</gene>
<dbReference type="SMART" id="SM00155">
    <property type="entry name" value="PLDc"/>
    <property type="match status" value="2"/>
</dbReference>
<accession>A0ABU1MX75</accession>
<dbReference type="CDD" id="cd09143">
    <property type="entry name" value="PLDc_vPLD1_2_like_bac_2"/>
    <property type="match status" value="1"/>
</dbReference>
<dbReference type="InterPro" id="IPR025202">
    <property type="entry name" value="PLD-like_dom"/>
</dbReference>
<evidence type="ECO:0000256" key="6">
    <source>
        <dbReference type="ARBA" id="ARBA00022737"/>
    </source>
</evidence>